<sequence>MTIFLVEQNANHALKLSDRAYVMVNGEIRLSDTGKELLVNEEVRNAYLGGH</sequence>
<organism evidence="4 5">
    <name type="scientific">Pseudomonas syringae pv. maculicola</name>
    <dbReference type="NCBI Taxonomy" id="59511"/>
    <lineage>
        <taxon>Bacteria</taxon>
        <taxon>Pseudomonadati</taxon>
        <taxon>Pseudomonadota</taxon>
        <taxon>Gammaproteobacteria</taxon>
        <taxon>Pseudomonadales</taxon>
        <taxon>Pseudomonadaceae</taxon>
        <taxon>Pseudomonas</taxon>
    </lineage>
</organism>
<keyword evidence="2" id="KW-0813">Transport</keyword>
<dbReference type="PANTHER" id="PTHR43820">
    <property type="entry name" value="HIGH-AFFINITY BRANCHED-CHAIN AMINO ACID TRANSPORT ATP-BINDING PROTEIN LIVF"/>
    <property type="match status" value="1"/>
</dbReference>
<name>A0A3M2VFF6_PSEYM</name>
<dbReference type="GO" id="GO:0015658">
    <property type="term" value="F:branched-chain amino acid transmembrane transporter activity"/>
    <property type="evidence" value="ECO:0007669"/>
    <property type="project" value="TreeGrafter"/>
</dbReference>
<dbReference type="SUPFAM" id="SSF52540">
    <property type="entry name" value="P-loop containing nucleoside triphosphate hydrolases"/>
    <property type="match status" value="1"/>
</dbReference>
<dbReference type="GO" id="GO:0015807">
    <property type="term" value="P:L-amino acid transport"/>
    <property type="evidence" value="ECO:0007669"/>
    <property type="project" value="TreeGrafter"/>
</dbReference>
<keyword evidence="3" id="KW-0029">Amino-acid transport</keyword>
<dbReference type="PANTHER" id="PTHR43820:SF4">
    <property type="entry name" value="HIGH-AFFINITY BRANCHED-CHAIN AMINO ACID TRANSPORT ATP-BINDING PROTEIN LIVF"/>
    <property type="match status" value="1"/>
</dbReference>
<accession>A0A3M2VFF6</accession>
<protein>
    <submittedName>
        <fullName evidence="4">High affinity branched-chain amino acid ABC transporter</fullName>
    </submittedName>
</protein>
<comment type="similarity">
    <text evidence="1">Belongs to the ABC transporter superfamily.</text>
</comment>
<proteinExistence type="inferred from homology"/>
<dbReference type="Proteomes" id="UP000282378">
    <property type="component" value="Unassembled WGS sequence"/>
</dbReference>
<dbReference type="InterPro" id="IPR027417">
    <property type="entry name" value="P-loop_NTPase"/>
</dbReference>
<evidence type="ECO:0000256" key="3">
    <source>
        <dbReference type="ARBA" id="ARBA00022970"/>
    </source>
</evidence>
<reference evidence="4 5" key="1">
    <citation type="submission" date="2018-08" db="EMBL/GenBank/DDBJ databases">
        <title>Recombination of ecologically and evolutionarily significant loci maintains genetic cohesion in the Pseudomonas syringae species complex.</title>
        <authorList>
            <person name="Dillon M."/>
            <person name="Thakur S."/>
            <person name="Almeida R.N.D."/>
            <person name="Weir B.S."/>
            <person name="Guttman D.S."/>
        </authorList>
    </citation>
    <scope>NUCLEOTIDE SEQUENCE [LARGE SCALE GENOMIC DNA]</scope>
    <source>
        <strain evidence="4 5">88_10</strain>
    </source>
</reference>
<evidence type="ECO:0000256" key="2">
    <source>
        <dbReference type="ARBA" id="ARBA00022448"/>
    </source>
</evidence>
<evidence type="ECO:0000313" key="4">
    <source>
        <dbReference type="EMBL" id="RML37906.1"/>
    </source>
</evidence>
<gene>
    <name evidence="4" type="ORF">APX70_01704</name>
</gene>
<dbReference type="InterPro" id="IPR052156">
    <property type="entry name" value="BCAA_Transport_ATP-bd_LivF"/>
</dbReference>
<comment type="caution">
    <text evidence="4">The sequence shown here is derived from an EMBL/GenBank/DDBJ whole genome shotgun (WGS) entry which is preliminary data.</text>
</comment>
<evidence type="ECO:0000256" key="1">
    <source>
        <dbReference type="ARBA" id="ARBA00005417"/>
    </source>
</evidence>
<dbReference type="EMBL" id="RBNL01004172">
    <property type="protein sequence ID" value="RML37906.1"/>
    <property type="molecule type" value="Genomic_DNA"/>
</dbReference>
<evidence type="ECO:0000313" key="5">
    <source>
        <dbReference type="Proteomes" id="UP000282378"/>
    </source>
</evidence>
<dbReference type="AlphaFoldDB" id="A0A3M2VFF6"/>